<evidence type="ECO:0000256" key="3">
    <source>
        <dbReference type="ARBA" id="ARBA00011738"/>
    </source>
</evidence>
<name>A0AA39G4A6_MICHY</name>
<evidence type="ECO:0000313" key="17">
    <source>
        <dbReference type="EMBL" id="KAK0181267.1"/>
    </source>
</evidence>
<dbReference type="InterPro" id="IPR014042">
    <property type="entry name" value="Glutathione_synthase_a-hlx"/>
</dbReference>
<dbReference type="Proteomes" id="UP001168972">
    <property type="component" value="Unassembled WGS sequence"/>
</dbReference>
<proteinExistence type="inferred from homology"/>
<keyword evidence="10 13" id="KW-0067">ATP-binding</keyword>
<evidence type="ECO:0000256" key="14">
    <source>
        <dbReference type="PIRSR" id="PIRSR001558-1"/>
    </source>
</evidence>
<dbReference type="EMBL" id="JAQQBR010000002">
    <property type="protein sequence ID" value="KAK0181267.1"/>
    <property type="molecule type" value="Genomic_DNA"/>
</dbReference>
<feature type="binding site" evidence="14">
    <location>
        <position position="459"/>
    </location>
    <ligand>
        <name>ATP</name>
        <dbReference type="ChEBI" id="CHEBI:30616"/>
    </ligand>
</feature>
<evidence type="ECO:0000256" key="9">
    <source>
        <dbReference type="ARBA" id="ARBA00022741"/>
    </source>
</evidence>
<evidence type="ECO:0000256" key="11">
    <source>
        <dbReference type="ARBA" id="ARBA00022842"/>
    </source>
</evidence>
<dbReference type="InterPro" id="IPR014709">
    <property type="entry name" value="Glutathione_synthase_C_euk"/>
</dbReference>
<dbReference type="Gene3D" id="1.10.1080.10">
    <property type="entry name" value="Glutathione Synthetase, Chain A, domain 3"/>
    <property type="match status" value="1"/>
</dbReference>
<feature type="binding site" evidence="14">
    <location>
        <position position="426"/>
    </location>
    <ligand>
        <name>ATP</name>
        <dbReference type="ChEBI" id="CHEBI:30616"/>
    </ligand>
</feature>
<dbReference type="GO" id="GO:0000287">
    <property type="term" value="F:magnesium ion binding"/>
    <property type="evidence" value="ECO:0007669"/>
    <property type="project" value="UniProtKB-UniRule"/>
</dbReference>
<feature type="binding site" evidence="14">
    <location>
        <position position="307"/>
    </location>
    <ligand>
        <name>ATP</name>
        <dbReference type="ChEBI" id="CHEBI:30616"/>
    </ligand>
</feature>
<dbReference type="PIRSF" id="PIRSF001558">
    <property type="entry name" value="GSHase"/>
    <property type="match status" value="1"/>
</dbReference>
<feature type="binding site" evidence="15">
    <location>
        <position position="368"/>
    </location>
    <ligand>
        <name>Mg(2+)</name>
        <dbReference type="ChEBI" id="CHEBI:18420"/>
    </ligand>
</feature>
<feature type="binding site" evidence="14">
    <location>
        <position position="219"/>
    </location>
    <ligand>
        <name>substrate</name>
    </ligand>
</feature>
<dbReference type="GO" id="GO:0043295">
    <property type="term" value="F:glutathione binding"/>
    <property type="evidence" value="ECO:0007669"/>
    <property type="project" value="UniProtKB-UniRule"/>
</dbReference>
<feature type="binding site" evidence="14">
    <location>
        <position position="375"/>
    </location>
    <ligand>
        <name>ATP</name>
        <dbReference type="ChEBI" id="CHEBI:30616"/>
    </ligand>
</feature>
<feature type="binding site" evidence="14">
    <location>
        <begin position="398"/>
        <end position="401"/>
    </location>
    <ligand>
        <name>ATP</name>
        <dbReference type="ChEBI" id="CHEBI:30616"/>
    </ligand>
</feature>
<evidence type="ECO:0000256" key="10">
    <source>
        <dbReference type="ARBA" id="ARBA00022840"/>
    </source>
</evidence>
<dbReference type="Gene3D" id="3.30.1490.50">
    <property type="match status" value="1"/>
</dbReference>
<dbReference type="GO" id="GO:0004363">
    <property type="term" value="F:glutathione synthase activity"/>
    <property type="evidence" value="ECO:0007669"/>
    <property type="project" value="UniProtKB-UniRule"/>
</dbReference>
<evidence type="ECO:0000256" key="2">
    <source>
        <dbReference type="ARBA" id="ARBA00010385"/>
    </source>
</evidence>
<dbReference type="InterPro" id="IPR005615">
    <property type="entry name" value="Glutathione_synthase"/>
</dbReference>
<evidence type="ECO:0000313" key="18">
    <source>
        <dbReference type="Proteomes" id="UP001168972"/>
    </source>
</evidence>
<dbReference type="AlphaFoldDB" id="A0AA39G4A6"/>
<evidence type="ECO:0000256" key="15">
    <source>
        <dbReference type="PIRSR" id="PIRSR001558-2"/>
    </source>
</evidence>
<feature type="binding site" evidence="14">
    <location>
        <position position="143"/>
    </location>
    <ligand>
        <name>ATP</name>
        <dbReference type="ChEBI" id="CHEBI:30616"/>
    </ligand>
</feature>
<feature type="domain" description="Glutathione synthase substrate-binding" evidence="16">
    <location>
        <begin position="203"/>
        <end position="304"/>
    </location>
</feature>
<dbReference type="Gene3D" id="3.30.470.20">
    <property type="entry name" value="ATP-grasp fold, B domain"/>
    <property type="match status" value="1"/>
</dbReference>
<dbReference type="SUPFAM" id="SSF52440">
    <property type="entry name" value="PreATP-grasp domain"/>
    <property type="match status" value="1"/>
</dbReference>
<dbReference type="InterPro" id="IPR004887">
    <property type="entry name" value="GSH_synth_subst-bd"/>
</dbReference>
<keyword evidence="9 13" id="KW-0547">Nucleotide-binding</keyword>
<evidence type="ECO:0000256" key="8">
    <source>
        <dbReference type="ARBA" id="ARBA00022723"/>
    </source>
</evidence>
<keyword evidence="6 13" id="KW-0436">Ligase</keyword>
<reference evidence="17" key="1">
    <citation type="journal article" date="2023" name="bioRxiv">
        <title>Scaffold-level genome assemblies of two parasitoid biocontrol wasps reveal the parthenogenesis mechanism and an associated novel virus.</title>
        <authorList>
            <person name="Inwood S."/>
            <person name="Skelly J."/>
            <person name="Guhlin J."/>
            <person name="Harrop T."/>
            <person name="Goldson S."/>
            <person name="Dearden P."/>
        </authorList>
    </citation>
    <scope>NUCLEOTIDE SEQUENCE</scope>
    <source>
        <strain evidence="17">Lincoln</strain>
        <tissue evidence="17">Whole body</tissue>
    </source>
</reference>
<comment type="similarity">
    <text evidence="2 13">Belongs to the eukaryotic GSH synthase family.</text>
</comment>
<evidence type="ECO:0000256" key="7">
    <source>
        <dbReference type="ARBA" id="ARBA00022684"/>
    </source>
</evidence>
<feature type="binding site" evidence="14">
    <location>
        <position position="128"/>
    </location>
    <ligand>
        <name>substrate</name>
    </ligand>
</feature>
<sequence length="475" mass="53422">MKKSQLSLCIDVPLPDDILDEVVDKAKDYALMNGLSMHSSDCFDRNCVKISRFTLLPTSFPRNEFEKATSIQATLQKLMHKVAYNQDFLNNTLKSTIKVDDFTAELFKIYKTVYEEGYAQSYSLGLLRSDYLLNGDLEIKQVELNTISSSFAGLAPLVSNLHKFVLSELGHHDKTKNLPENYSCVQYAQGLIDAWTLYKNTEAVILFIVEEITCNICDQRAIEFEIRRVNPQIRVIRRTFADLIKQAQLRPNKELIVGNHIVAVAYYRTGYQSTAYTSNDVWSIRLLIERSRAIKCPSIQYQLAGTKKVQEALAQPGVLKQFLDESEITKVLKIFTGLYALELNEAGDKAVAMGISQPEKYVLKPQREGGGNNVYGTDIKIVLETLKNSEERNAYTLMEYIDAPLQNNYFLGPNNDKNTLVDLISELGIYGIIIGDENDIKVNKQVGHVIRTKPFGENEGGIIAGAGGLDSPYLI</sequence>
<dbReference type="FunFam" id="3.30.1490.50:FF:000002">
    <property type="entry name" value="Glutathione synthetase"/>
    <property type="match status" value="1"/>
</dbReference>
<dbReference type="Pfam" id="PF03917">
    <property type="entry name" value="GSH_synth_ATP"/>
    <property type="match status" value="1"/>
</dbReference>
<dbReference type="FunFam" id="3.40.50.1760:FF:000001">
    <property type="entry name" value="Glutathione synthetase"/>
    <property type="match status" value="1"/>
</dbReference>
<dbReference type="Gene3D" id="3.40.50.1760">
    <property type="entry name" value="Glutathione synthase, substrate-binding domain superfamily, eukaryotic"/>
    <property type="match status" value="1"/>
</dbReference>
<comment type="caution">
    <text evidence="17">The sequence shown here is derived from an EMBL/GenBank/DDBJ whole genome shotgun (WGS) entry which is preliminary data.</text>
</comment>
<evidence type="ECO:0000259" key="16">
    <source>
        <dbReference type="Pfam" id="PF03199"/>
    </source>
</evidence>
<keyword evidence="7 13" id="KW-0317">Glutathione biosynthesis</keyword>
<dbReference type="InterPro" id="IPR016185">
    <property type="entry name" value="PreATP-grasp_dom_sf"/>
</dbReference>
<accession>A0AA39G4A6</accession>
<keyword evidence="18" id="KW-1185">Reference proteome</keyword>
<dbReference type="InterPro" id="IPR014049">
    <property type="entry name" value="Glutathione_synthase_N_euk"/>
</dbReference>
<evidence type="ECO:0000256" key="5">
    <source>
        <dbReference type="ARBA" id="ARBA00020821"/>
    </source>
</evidence>
<dbReference type="PANTHER" id="PTHR11130:SF0">
    <property type="entry name" value="GLUTATHIONE SYNTHETASE"/>
    <property type="match status" value="1"/>
</dbReference>
<evidence type="ECO:0000256" key="12">
    <source>
        <dbReference type="ARBA" id="ARBA00048871"/>
    </source>
</evidence>
<dbReference type="Gene3D" id="3.30.1490.80">
    <property type="match status" value="1"/>
</dbReference>
<feature type="binding site" evidence="15">
    <location>
        <position position="145"/>
    </location>
    <ligand>
        <name>Mg(2+)</name>
        <dbReference type="ChEBI" id="CHEBI:18420"/>
    </ligand>
</feature>
<dbReference type="GO" id="GO:0005524">
    <property type="term" value="F:ATP binding"/>
    <property type="evidence" value="ECO:0007669"/>
    <property type="project" value="UniProtKB-UniRule"/>
</dbReference>
<comment type="subunit">
    <text evidence="3">Homodimer.</text>
</comment>
<feature type="binding site" evidence="15">
    <location>
        <position position="143"/>
    </location>
    <ligand>
        <name>Mg(2+)</name>
        <dbReference type="ChEBI" id="CHEBI:18420"/>
    </ligand>
</feature>
<comment type="cofactor">
    <cofactor evidence="13 15">
        <name>Mg(2+)</name>
        <dbReference type="ChEBI" id="CHEBI:18420"/>
    </cofactor>
    <text evidence="13 15">Binds 1 Mg(2+) ion per subunit.</text>
</comment>
<evidence type="ECO:0000256" key="1">
    <source>
        <dbReference type="ARBA" id="ARBA00004965"/>
    </source>
</evidence>
<dbReference type="Pfam" id="PF03199">
    <property type="entry name" value="GSH_synthase"/>
    <property type="match status" value="1"/>
</dbReference>
<dbReference type="PANTHER" id="PTHR11130">
    <property type="entry name" value="GLUTATHIONE SYNTHETASE"/>
    <property type="match status" value="1"/>
</dbReference>
<feature type="binding site" evidence="14">
    <location>
        <position position="453"/>
    </location>
    <ligand>
        <name>ATP</name>
        <dbReference type="ChEBI" id="CHEBI:30616"/>
    </ligand>
</feature>
<gene>
    <name evidence="17" type="ORF">PV327_003561</name>
</gene>
<dbReference type="NCBIfam" id="TIGR01986">
    <property type="entry name" value="glut_syn_euk"/>
    <property type="match status" value="1"/>
</dbReference>
<protein>
    <recommendedName>
        <fullName evidence="5 13">Glutathione synthetase</fullName>
        <shortName evidence="13">GSH-S</shortName>
        <ecNumber evidence="4 13">6.3.2.3</ecNumber>
    </recommendedName>
</protein>
<dbReference type="SUPFAM" id="SSF56059">
    <property type="entry name" value="Glutathione synthetase ATP-binding domain-like"/>
    <property type="match status" value="1"/>
</dbReference>
<keyword evidence="8 13" id="KW-0479">Metal-binding</keyword>
<evidence type="ECO:0000256" key="6">
    <source>
        <dbReference type="ARBA" id="ARBA00022598"/>
    </source>
</evidence>
<dbReference type="EC" id="6.3.2.3" evidence="4 13"/>
<comment type="catalytic activity">
    <reaction evidence="12">
        <text>gamma-L-glutamyl-L-cysteine + glycine + ATP = glutathione + ADP + phosphate + H(+)</text>
        <dbReference type="Rhea" id="RHEA:13557"/>
        <dbReference type="ChEBI" id="CHEBI:15378"/>
        <dbReference type="ChEBI" id="CHEBI:30616"/>
        <dbReference type="ChEBI" id="CHEBI:43474"/>
        <dbReference type="ChEBI" id="CHEBI:57305"/>
        <dbReference type="ChEBI" id="CHEBI:57925"/>
        <dbReference type="ChEBI" id="CHEBI:58173"/>
        <dbReference type="ChEBI" id="CHEBI:456216"/>
        <dbReference type="EC" id="6.3.2.3"/>
    </reaction>
    <physiologicalReaction direction="left-to-right" evidence="12">
        <dbReference type="Rhea" id="RHEA:13558"/>
    </physiologicalReaction>
</comment>
<comment type="pathway">
    <text evidence="1 13">Sulfur metabolism; glutathione biosynthesis; glutathione from L-cysteine and L-glutamate: step 2/2.</text>
</comment>
<feature type="binding site" evidence="14">
    <location>
        <position position="451"/>
    </location>
    <ligand>
        <name>substrate</name>
    </ligand>
</feature>
<evidence type="ECO:0000256" key="13">
    <source>
        <dbReference type="PIRNR" id="PIRNR001558"/>
    </source>
</evidence>
<evidence type="ECO:0000256" key="4">
    <source>
        <dbReference type="ARBA" id="ARBA00012214"/>
    </source>
</evidence>
<feature type="binding site" evidence="14">
    <location>
        <begin position="364"/>
        <end position="373"/>
    </location>
    <ligand>
        <name>ATP</name>
        <dbReference type="ChEBI" id="CHEBI:30616"/>
    </ligand>
</feature>
<dbReference type="InterPro" id="IPR037013">
    <property type="entry name" value="GSH-S_sub-bd_sf"/>
</dbReference>
<organism evidence="17 18">
    <name type="scientific">Microctonus hyperodae</name>
    <name type="common">Parasitoid wasp</name>
    <dbReference type="NCBI Taxonomy" id="165561"/>
    <lineage>
        <taxon>Eukaryota</taxon>
        <taxon>Metazoa</taxon>
        <taxon>Ecdysozoa</taxon>
        <taxon>Arthropoda</taxon>
        <taxon>Hexapoda</taxon>
        <taxon>Insecta</taxon>
        <taxon>Pterygota</taxon>
        <taxon>Neoptera</taxon>
        <taxon>Endopterygota</taxon>
        <taxon>Hymenoptera</taxon>
        <taxon>Apocrita</taxon>
        <taxon>Ichneumonoidea</taxon>
        <taxon>Braconidae</taxon>
        <taxon>Euphorinae</taxon>
        <taxon>Microctonus</taxon>
    </lineage>
</organism>
<dbReference type="GO" id="GO:0005829">
    <property type="term" value="C:cytosol"/>
    <property type="evidence" value="ECO:0007669"/>
    <property type="project" value="TreeGrafter"/>
</dbReference>
<keyword evidence="11 13" id="KW-0460">Magnesium</keyword>
<reference evidence="17" key="2">
    <citation type="submission" date="2023-03" db="EMBL/GenBank/DDBJ databases">
        <authorList>
            <person name="Inwood S.N."/>
            <person name="Skelly J.G."/>
            <person name="Guhlin J."/>
            <person name="Harrop T.W.R."/>
            <person name="Goldson S.G."/>
            <person name="Dearden P.K."/>
        </authorList>
    </citation>
    <scope>NUCLEOTIDE SEQUENCE</scope>
    <source>
        <strain evidence="17">Lincoln</strain>
        <tissue evidence="17">Whole body</tissue>
    </source>
</reference>